<organism evidence="3 4">
    <name type="scientific">Rhizopus oryzae</name>
    <name type="common">Mucormycosis agent</name>
    <name type="synonym">Rhizopus arrhizus var. delemar</name>
    <dbReference type="NCBI Taxonomy" id="64495"/>
    <lineage>
        <taxon>Eukaryota</taxon>
        <taxon>Fungi</taxon>
        <taxon>Fungi incertae sedis</taxon>
        <taxon>Mucoromycota</taxon>
        <taxon>Mucoromycotina</taxon>
        <taxon>Mucoromycetes</taxon>
        <taxon>Mucorales</taxon>
        <taxon>Mucorineae</taxon>
        <taxon>Rhizopodaceae</taxon>
        <taxon>Rhizopus</taxon>
    </lineage>
</organism>
<proteinExistence type="predicted"/>
<reference evidence="3" key="1">
    <citation type="journal article" date="2020" name="Microb. Genom.">
        <title>Genetic diversity of clinical and environmental Mucorales isolates obtained from an investigation of mucormycosis cases among solid organ transplant recipients.</title>
        <authorList>
            <person name="Nguyen M.H."/>
            <person name="Kaul D."/>
            <person name="Muto C."/>
            <person name="Cheng S.J."/>
            <person name="Richter R.A."/>
            <person name="Bruno V.M."/>
            <person name="Liu G."/>
            <person name="Beyhan S."/>
            <person name="Sundermann A.J."/>
            <person name="Mounaud S."/>
            <person name="Pasculle A.W."/>
            <person name="Nierman W.C."/>
            <person name="Driscoll E."/>
            <person name="Cumbie R."/>
            <person name="Clancy C.J."/>
            <person name="Dupont C.L."/>
        </authorList>
    </citation>
    <scope>NUCLEOTIDE SEQUENCE</scope>
    <source>
        <strain evidence="3">GL11</strain>
    </source>
</reference>
<keyword evidence="2" id="KW-0812">Transmembrane</keyword>
<accession>A0A9P6X5V4</accession>
<feature type="compositionally biased region" description="Polar residues" evidence="1">
    <location>
        <begin position="1"/>
        <end position="12"/>
    </location>
</feature>
<feature type="transmembrane region" description="Helical" evidence="2">
    <location>
        <begin position="192"/>
        <end position="210"/>
    </location>
</feature>
<dbReference type="Proteomes" id="UP000716291">
    <property type="component" value="Unassembled WGS sequence"/>
</dbReference>
<comment type="caution">
    <text evidence="3">The sequence shown here is derived from an EMBL/GenBank/DDBJ whole genome shotgun (WGS) entry which is preliminary data.</text>
</comment>
<keyword evidence="2" id="KW-0472">Membrane</keyword>
<feature type="transmembrane region" description="Helical" evidence="2">
    <location>
        <begin position="129"/>
        <end position="148"/>
    </location>
</feature>
<keyword evidence="2" id="KW-1133">Transmembrane helix</keyword>
<feature type="region of interest" description="Disordered" evidence="1">
    <location>
        <begin position="1"/>
        <end position="21"/>
    </location>
</feature>
<feature type="transmembrane region" description="Helical" evidence="2">
    <location>
        <begin position="72"/>
        <end position="92"/>
    </location>
</feature>
<evidence type="ECO:0008006" key="5">
    <source>
        <dbReference type="Google" id="ProtNLM"/>
    </source>
</evidence>
<protein>
    <recommendedName>
        <fullName evidence="5">Transmembrane protein</fullName>
    </recommendedName>
</protein>
<sequence length="295" mass="33481">MSRHANNPTATTPLLGEKKPARGVSRVPTFFRSSVPNRRSILRAFFSMALHMLLELVVPIVIYYVLRNFVSPLLALLLAGVPTAVMVVVKAWKESKVDMMGVLMLLGFAVSALLAFIQSDPKLYLLRESAMTLAMGLMLLITLFPLRWGYHVLRPFMFYVARQVAISSSMNANTVREHWDWFWEYYSTFRNFLRAVTGTWGLALVSEFLMRVVLLNTLDDVDDVVYYSNLYMLAVMVVLGALTVASALLLRHYFNVEQERIKVAERRSEIEGIIARAAAEQQQKKASTTVIPPRK</sequence>
<keyword evidence="4" id="KW-1185">Reference proteome</keyword>
<dbReference type="NCBIfam" id="NF041646">
    <property type="entry name" value="VC0807_fam"/>
    <property type="match status" value="1"/>
</dbReference>
<evidence type="ECO:0000313" key="4">
    <source>
        <dbReference type="Proteomes" id="UP000716291"/>
    </source>
</evidence>
<gene>
    <name evidence="3" type="ORF">G6F64_007900</name>
</gene>
<name>A0A9P6X5V4_RHIOR</name>
<evidence type="ECO:0000313" key="3">
    <source>
        <dbReference type="EMBL" id="KAG1306042.1"/>
    </source>
</evidence>
<dbReference type="EMBL" id="JAANQT010001221">
    <property type="protein sequence ID" value="KAG1306042.1"/>
    <property type="molecule type" value="Genomic_DNA"/>
</dbReference>
<feature type="transmembrane region" description="Helical" evidence="2">
    <location>
        <begin position="41"/>
        <end position="66"/>
    </location>
</feature>
<feature type="transmembrane region" description="Helical" evidence="2">
    <location>
        <begin position="99"/>
        <end position="117"/>
    </location>
</feature>
<evidence type="ECO:0000256" key="2">
    <source>
        <dbReference type="SAM" id="Phobius"/>
    </source>
</evidence>
<feature type="transmembrane region" description="Helical" evidence="2">
    <location>
        <begin position="230"/>
        <end position="250"/>
    </location>
</feature>
<evidence type="ECO:0000256" key="1">
    <source>
        <dbReference type="SAM" id="MobiDB-lite"/>
    </source>
</evidence>
<dbReference type="AlphaFoldDB" id="A0A9P6X5V4"/>